<dbReference type="NCBIfam" id="NF041891">
    <property type="entry name" value="hdrA_Methbact"/>
    <property type="match status" value="1"/>
</dbReference>
<comment type="cofactor">
    <cofactor evidence="1 15">
        <name>FAD</name>
        <dbReference type="ChEBI" id="CHEBI:57692"/>
    </cofactor>
</comment>
<dbReference type="PANTHER" id="PTHR43498:SF1">
    <property type="entry name" value="COB--COM HETERODISULFIDE REDUCTASE IRON-SULFUR SUBUNIT A"/>
    <property type="match status" value="1"/>
</dbReference>
<feature type="domain" description="4Fe-4S ferredoxin-type" evidence="16">
    <location>
        <begin position="579"/>
        <end position="607"/>
    </location>
</feature>
<dbReference type="InterPro" id="IPR036188">
    <property type="entry name" value="FAD/NAD-bd_sf"/>
</dbReference>
<dbReference type="SUPFAM" id="SSF51905">
    <property type="entry name" value="FAD/NAD(P)-binding domain"/>
    <property type="match status" value="1"/>
</dbReference>
<dbReference type="Pfam" id="PF00037">
    <property type="entry name" value="Fer4"/>
    <property type="match status" value="1"/>
</dbReference>
<dbReference type="InterPro" id="IPR039650">
    <property type="entry name" value="HdrA-like"/>
</dbReference>
<dbReference type="InterPro" id="IPR017900">
    <property type="entry name" value="4Fe4S_Fe_S_CS"/>
</dbReference>
<organism evidence="17 19">
    <name type="scientific">Methanobacterium formicicum</name>
    <dbReference type="NCBI Taxonomy" id="2162"/>
    <lineage>
        <taxon>Archaea</taxon>
        <taxon>Methanobacteriati</taxon>
        <taxon>Methanobacteriota</taxon>
        <taxon>Methanomada group</taxon>
        <taxon>Methanobacteria</taxon>
        <taxon>Methanobacteriales</taxon>
        <taxon>Methanobacteriaceae</taxon>
        <taxon>Methanobacterium</taxon>
    </lineage>
</organism>
<dbReference type="PROSITE" id="PS00198">
    <property type="entry name" value="4FE4S_FER_1"/>
    <property type="match status" value="2"/>
</dbReference>
<comment type="subunit">
    <text evidence="15">The ferredoxin:CoB-CoM heterodisulfide reductase is composed of three subunits; HdrA, HdrB and HdrC.</text>
</comment>
<feature type="domain" description="4Fe-4S ferredoxin-type" evidence="16">
    <location>
        <begin position="292"/>
        <end position="321"/>
    </location>
</feature>
<dbReference type="InterPro" id="IPR003813">
    <property type="entry name" value="MvhD/FlpD"/>
</dbReference>
<dbReference type="KEGG" id="mfc:BRM9_1364"/>
<dbReference type="Gene3D" id="3.50.50.60">
    <property type="entry name" value="FAD/NAD(P)-binding domain"/>
    <property type="match status" value="1"/>
</dbReference>
<dbReference type="GO" id="GO:0051537">
    <property type="term" value="F:2 iron, 2 sulfur cluster binding"/>
    <property type="evidence" value="ECO:0007669"/>
    <property type="project" value="UniProtKB-KW"/>
</dbReference>
<dbReference type="PANTHER" id="PTHR43498">
    <property type="entry name" value="FERREDOXIN:COB-COM HETERODISULFIDE REDUCTASE SUBUNIT A"/>
    <property type="match status" value="1"/>
</dbReference>
<evidence type="ECO:0000256" key="9">
    <source>
        <dbReference type="ARBA" id="ARBA00022827"/>
    </source>
</evidence>
<evidence type="ECO:0000313" key="20">
    <source>
        <dbReference type="Proteomes" id="UP000062768"/>
    </source>
</evidence>
<dbReference type="GO" id="GO:0016491">
    <property type="term" value="F:oxidoreductase activity"/>
    <property type="evidence" value="ECO:0007669"/>
    <property type="project" value="UniProtKB-UniRule"/>
</dbReference>
<evidence type="ECO:0000256" key="1">
    <source>
        <dbReference type="ARBA" id="ARBA00001974"/>
    </source>
</evidence>
<dbReference type="EMBL" id="LN734822">
    <property type="protein sequence ID" value="CEL24586.1"/>
    <property type="molecule type" value="Genomic_DNA"/>
</dbReference>
<dbReference type="PATRIC" id="fig|2162.10.peg.991"/>
<protein>
    <recommendedName>
        <fullName evidence="15">CoB--CoM heterodisulfide reductase iron-sulfur subunit A</fullName>
        <ecNumber evidence="15">1.8.-.-</ecNumber>
    </recommendedName>
</protein>
<keyword evidence="9 15" id="KW-0274">FAD</keyword>
<evidence type="ECO:0000256" key="6">
    <source>
        <dbReference type="ARBA" id="ARBA00022630"/>
    </source>
</evidence>
<keyword evidence="8 15" id="KW-0479">Metal-binding</keyword>
<keyword evidence="10" id="KW-0249">Electron transport</keyword>
<evidence type="ECO:0000313" key="17">
    <source>
        <dbReference type="EMBL" id="AIS32179.1"/>
    </source>
</evidence>
<comment type="similarity">
    <text evidence="2 15">Belongs to the HdrA family.</text>
</comment>
<evidence type="ECO:0000256" key="5">
    <source>
        <dbReference type="ARBA" id="ARBA00022485"/>
    </source>
</evidence>
<comment type="pathway">
    <text evidence="15">Cofactor metabolism; coenzyme M-coenzyme B heterodisulfide reduction; coenzyme B and coenzyme M from coenzyme M-coenzyme B heterodisulfide: step 1/1.</text>
</comment>
<evidence type="ECO:0000256" key="7">
    <source>
        <dbReference type="ARBA" id="ARBA00022714"/>
    </source>
</evidence>
<dbReference type="PROSITE" id="PS51379">
    <property type="entry name" value="4FE4S_FER_2"/>
    <property type="match status" value="4"/>
</dbReference>
<comment type="cofactor">
    <cofactor evidence="14">
        <name>[2Fe-2S] cluster</name>
        <dbReference type="ChEBI" id="CHEBI:190135"/>
    </cofactor>
</comment>
<dbReference type="STRING" id="2162.BRM9_1364"/>
<evidence type="ECO:0000256" key="14">
    <source>
        <dbReference type="ARBA" id="ARBA00034078"/>
    </source>
</evidence>
<keyword evidence="6 15" id="KW-0285">Flavoprotein</keyword>
<comment type="cofactor">
    <cofactor evidence="15">
        <name>[4Fe-4S] cluster</name>
        <dbReference type="ChEBI" id="CHEBI:49883"/>
    </cofactor>
</comment>
<dbReference type="InterPro" id="IPR017896">
    <property type="entry name" value="4Fe4S_Fe-S-bd"/>
</dbReference>
<comment type="function">
    <text evidence="15">Part of a complex that catalyzes the reversible reduction of CoM-S-S-CoB to the thiol-coenzymes H-S-CoM (coenzyme M) and H-S-CoB (coenzyme B).</text>
</comment>
<evidence type="ECO:0000256" key="8">
    <source>
        <dbReference type="ARBA" id="ARBA00022723"/>
    </source>
</evidence>
<reference evidence="18" key="2">
    <citation type="submission" date="2014-09" db="EMBL/GenBank/DDBJ databases">
        <authorList>
            <person name="Bishop-Lilly K.A."/>
            <person name="Broomall S.M."/>
            <person name="Chain P.S."/>
            <person name="Chertkov O."/>
            <person name="Coyne S.R."/>
            <person name="Daligault H.E."/>
            <person name="Davenport K.W."/>
            <person name="Erkkila T."/>
            <person name="Frey K.G."/>
            <person name="Gibbons H.S."/>
            <person name="Gu W."/>
            <person name="Jaissle J."/>
            <person name="Johnson S.L."/>
            <person name="Koroleva G.I."/>
            <person name="Ladner J.T."/>
            <person name="Lo C.-C."/>
            <person name="Minogue T.D."/>
            <person name="Munk C."/>
            <person name="Palacios G.F."/>
            <person name="Redden C.L."/>
            <person name="Rosenzweig C.N."/>
            <person name="Scholz M.B."/>
            <person name="Teshima H."/>
            <person name="Xu Y."/>
        </authorList>
    </citation>
    <scope>NUCLEOTIDE SEQUENCE</scope>
    <source>
        <strain evidence="18">Mb9</strain>
    </source>
</reference>
<dbReference type="Pfam" id="PF12831">
    <property type="entry name" value="FAD_oxidored"/>
    <property type="match status" value="1"/>
</dbReference>
<evidence type="ECO:0000256" key="4">
    <source>
        <dbReference type="ARBA" id="ARBA00022448"/>
    </source>
</evidence>
<dbReference type="EC" id="1.8.-.-" evidence="15"/>
<evidence type="ECO:0000313" key="19">
    <source>
        <dbReference type="Proteomes" id="UP000029661"/>
    </source>
</evidence>
<dbReference type="OrthoDB" id="32867at2157"/>
<dbReference type="Gene3D" id="3.30.70.3270">
    <property type="match status" value="1"/>
</dbReference>
<reference evidence="17" key="1">
    <citation type="submission" date="2013-12" db="EMBL/GenBank/DDBJ databases">
        <title>The complete genome sequence of Methanobacterium sp. BRM9.</title>
        <authorList>
            <consortium name="Pastoral Greenhouse Gas Research Consortium"/>
            <person name="Kelly W.J."/>
            <person name="Leahy S.C."/>
            <person name="Perry R."/>
            <person name="Li D."/>
            <person name="Altermann E."/>
            <person name="Lambie S.C."/>
            <person name="Attwood G.T."/>
        </authorList>
    </citation>
    <scope>NUCLEOTIDE SEQUENCE [LARGE SCALE GENOMIC DNA]</scope>
    <source>
        <strain evidence="17">BRM9</strain>
    </source>
</reference>
<feature type="domain" description="4Fe-4S ferredoxin-type" evidence="16">
    <location>
        <begin position="245"/>
        <end position="275"/>
    </location>
</feature>
<evidence type="ECO:0000256" key="10">
    <source>
        <dbReference type="ARBA" id="ARBA00022982"/>
    </source>
</evidence>
<dbReference type="Pfam" id="PF02662">
    <property type="entry name" value="FlpD"/>
    <property type="match status" value="1"/>
</dbReference>
<evidence type="ECO:0000256" key="11">
    <source>
        <dbReference type="ARBA" id="ARBA00023002"/>
    </source>
</evidence>
<evidence type="ECO:0000256" key="2">
    <source>
        <dbReference type="ARBA" id="ARBA00006561"/>
    </source>
</evidence>
<dbReference type="Pfam" id="PF13187">
    <property type="entry name" value="Fer4_9"/>
    <property type="match status" value="1"/>
</dbReference>
<dbReference type="SUPFAM" id="SSF54862">
    <property type="entry name" value="4Fe-4S ferredoxins"/>
    <property type="match status" value="1"/>
</dbReference>
<gene>
    <name evidence="17" type="primary">hdrA1</name>
    <name evidence="17" type="ORF">BRM9_1364</name>
    <name evidence="18" type="ORF">MB9_0946</name>
</gene>
<dbReference type="GeneID" id="26739198"/>
<evidence type="ECO:0000256" key="15">
    <source>
        <dbReference type="RuleBase" id="RU366072"/>
    </source>
</evidence>
<evidence type="ECO:0000313" key="18">
    <source>
        <dbReference type="EMBL" id="CEL24586.1"/>
    </source>
</evidence>
<name>A0A089ZVC2_METFO</name>
<keyword evidence="4" id="KW-0813">Transport</keyword>
<dbReference type="RefSeq" id="WP_048085234.1">
    <property type="nucleotide sequence ID" value="NZ_CP006933.1"/>
</dbReference>
<dbReference type="Gene3D" id="3.30.70.20">
    <property type="match status" value="1"/>
</dbReference>
<keyword evidence="7" id="KW-0001">2Fe-2S</keyword>
<evidence type="ECO:0000259" key="16">
    <source>
        <dbReference type="PROSITE" id="PS51379"/>
    </source>
</evidence>
<feature type="domain" description="4Fe-4S ferredoxin-type" evidence="16">
    <location>
        <begin position="608"/>
        <end position="637"/>
    </location>
</feature>
<keyword evidence="13 15" id="KW-0411">Iron-sulfur</keyword>
<accession>A0A089ZVC2</accession>
<dbReference type="Proteomes" id="UP000029661">
    <property type="component" value="Chromosome"/>
</dbReference>
<keyword evidence="12 15" id="KW-0408">Iron</keyword>
<keyword evidence="11 15" id="KW-0560">Oxidoreductase</keyword>
<evidence type="ECO:0000256" key="13">
    <source>
        <dbReference type="ARBA" id="ARBA00023014"/>
    </source>
</evidence>
<dbReference type="AlphaFoldDB" id="A0A089ZVC2"/>
<keyword evidence="20" id="KW-1185">Reference proteome</keyword>
<sequence length="794" mass="88363">MNEKDFTSTPAKENLKVGVFLCRCGGNISDNVDMEKLHSSLDATVVEEFENLCSINGRKLIRDSIIDRDLDRVVVAACSPITHEKTFQKYVKPLNPYLMQMANIREQCSWVHSDKGKATDKAISLTSAAIEKAKCSEPIDPLLRRTKKSVAVIGGGISGITTALSLARQGIKTRIIEERSTIGGSMVKIGKVFSPEKLAEECAMCLLNPLVNEAVENKNIEILTKTKLLRAERRAGNFNLIVEKKPGFVKAERCIACGSCAEVCPVEVPNSWNENMTIRKAIYKSFPQAVPDVYTIDEENCIRCGTCQETCKMDAIDFSMETEVLPLNVGSVIVATGHNRFELSKRPEYGYGRFPDVISQMELARITGVNGPTEGQLLRPSNGQVPQRVVMIQCVGSRDDKPDGNPYCSKVCCMVAMKHANVIKHYYPETEVIICYTDMRTPGMYEKYMRYGQDKGIKLIRGRAGEVTWKNEKLVVRVEESLEKTPLEIETDMVVLSEAIEPSEGTKEVAELLNVGLTEDLFIRESHPKIKPVTTDVEGVYVCGTAQGPKDITDSVSQANAAAAKVAELMNGNLEVEPFVATINTSRCNLCKKCMDTCKYKAFYIQEDNLAIDPIACKGCGICLSQCPEEAISIQGNADEKLFGIISGILKNKKDGERIILTFLDSVGYLAADNMGINKITYPESIRIIKVPSSNRLMMKHILYALENGADGIFLGEYPDDLMYPHLKEKVKQLKQVLEEKNINPNRLTIHRVYIPYFRGLANKLTIFDQEISSLDQQHKREDSSAKVLDEPLE</sequence>
<dbReference type="GO" id="GO:0046872">
    <property type="term" value="F:metal ion binding"/>
    <property type="evidence" value="ECO:0007669"/>
    <property type="project" value="UniProtKB-KW"/>
</dbReference>
<comment type="similarity">
    <text evidence="3">Belongs to the MvhD/VhuD family.</text>
</comment>
<dbReference type="GO" id="GO:0051539">
    <property type="term" value="F:4 iron, 4 sulfur cluster binding"/>
    <property type="evidence" value="ECO:0007669"/>
    <property type="project" value="UniProtKB-UniRule"/>
</dbReference>
<dbReference type="EMBL" id="CP006933">
    <property type="protein sequence ID" value="AIS32179.1"/>
    <property type="molecule type" value="Genomic_DNA"/>
</dbReference>
<evidence type="ECO:0000256" key="12">
    <source>
        <dbReference type="ARBA" id="ARBA00023004"/>
    </source>
</evidence>
<proteinExistence type="inferred from homology"/>
<evidence type="ECO:0000256" key="3">
    <source>
        <dbReference type="ARBA" id="ARBA00009293"/>
    </source>
</evidence>
<dbReference type="Proteomes" id="UP000062768">
    <property type="component" value="Chromosome I"/>
</dbReference>
<keyword evidence="5 15" id="KW-0004">4Fe-4S</keyword>
<dbReference type="UniPathway" id="UPA00647">
    <property type="reaction ID" value="UER00700"/>
</dbReference>